<name>A0A9P9BLI7_9PEZI</name>
<proteinExistence type="predicted"/>
<feature type="transmembrane region" description="Helical" evidence="1">
    <location>
        <begin position="6"/>
        <end position="26"/>
    </location>
</feature>
<gene>
    <name evidence="2" type="ORF">B0I36DRAFT_355395</name>
</gene>
<dbReference type="Proteomes" id="UP000756346">
    <property type="component" value="Unassembled WGS sequence"/>
</dbReference>
<keyword evidence="1" id="KW-1133">Transmembrane helix</keyword>
<keyword evidence="1" id="KW-0472">Membrane</keyword>
<evidence type="ECO:0000256" key="1">
    <source>
        <dbReference type="SAM" id="Phobius"/>
    </source>
</evidence>
<dbReference type="AlphaFoldDB" id="A0A9P9BLI7"/>
<organism evidence="2 3">
    <name type="scientific">Microdochium trichocladiopsis</name>
    <dbReference type="NCBI Taxonomy" id="1682393"/>
    <lineage>
        <taxon>Eukaryota</taxon>
        <taxon>Fungi</taxon>
        <taxon>Dikarya</taxon>
        <taxon>Ascomycota</taxon>
        <taxon>Pezizomycotina</taxon>
        <taxon>Sordariomycetes</taxon>
        <taxon>Xylariomycetidae</taxon>
        <taxon>Xylariales</taxon>
        <taxon>Microdochiaceae</taxon>
        <taxon>Microdochium</taxon>
    </lineage>
</organism>
<dbReference type="EMBL" id="JAGTJQ010000013">
    <property type="protein sequence ID" value="KAH7014132.1"/>
    <property type="molecule type" value="Genomic_DNA"/>
</dbReference>
<dbReference type="GeneID" id="70186982"/>
<reference evidence="2" key="1">
    <citation type="journal article" date="2021" name="Nat. Commun.">
        <title>Genetic determinants of endophytism in the Arabidopsis root mycobiome.</title>
        <authorList>
            <person name="Mesny F."/>
            <person name="Miyauchi S."/>
            <person name="Thiergart T."/>
            <person name="Pickel B."/>
            <person name="Atanasova L."/>
            <person name="Karlsson M."/>
            <person name="Huettel B."/>
            <person name="Barry K.W."/>
            <person name="Haridas S."/>
            <person name="Chen C."/>
            <person name="Bauer D."/>
            <person name="Andreopoulos W."/>
            <person name="Pangilinan J."/>
            <person name="LaButti K."/>
            <person name="Riley R."/>
            <person name="Lipzen A."/>
            <person name="Clum A."/>
            <person name="Drula E."/>
            <person name="Henrissat B."/>
            <person name="Kohler A."/>
            <person name="Grigoriev I.V."/>
            <person name="Martin F.M."/>
            <person name="Hacquard S."/>
        </authorList>
    </citation>
    <scope>NUCLEOTIDE SEQUENCE</scope>
    <source>
        <strain evidence="2">MPI-CAGE-CH-0230</strain>
    </source>
</reference>
<accession>A0A9P9BLI7</accession>
<keyword evidence="1" id="KW-0812">Transmembrane</keyword>
<evidence type="ECO:0000313" key="3">
    <source>
        <dbReference type="Proteomes" id="UP000756346"/>
    </source>
</evidence>
<dbReference type="RefSeq" id="XP_046005099.1">
    <property type="nucleotide sequence ID" value="XM_046157436.1"/>
</dbReference>
<sequence>MSLSTEAIIAIIGVFATVVPTAALCLQHCLRWGARRSRDSQPLPQVSSNVELGVIAAYPMHPRHEYLHVFYEQPPAFAAVGWRAWPSWRNPEVMNVTSDQGLLSMTSLRLNRGEFAAQSSS</sequence>
<evidence type="ECO:0000313" key="2">
    <source>
        <dbReference type="EMBL" id="KAH7014132.1"/>
    </source>
</evidence>
<protein>
    <submittedName>
        <fullName evidence="2">Uncharacterized protein</fullName>
    </submittedName>
</protein>
<comment type="caution">
    <text evidence="2">The sequence shown here is derived from an EMBL/GenBank/DDBJ whole genome shotgun (WGS) entry which is preliminary data.</text>
</comment>
<keyword evidence="3" id="KW-1185">Reference proteome</keyword>